<dbReference type="AlphaFoldDB" id="A0A8T0E8Q3"/>
<sequence>MDLRYSGSRMTILTDQRVPSAAASAVGTVLLRTIVEESFSSPCAACAVTQVSWEDSPPSAPEDEVIVGINQYIQARKANQSEKNGITGKVVIYFNLKEDQKNARPTQLQNRVEKALIDFRHNHLEVSIYPLGRSANAVKKYARNEGTFVLSAIEEPAQVVARKLLRRVTQAPAILQYTDCKERRSEKNAIFEYYVSPSAVQHWSMPAKYFYKSTNMKVTFESKHGPLRVCYNRATPSPELTKVACEDIPNGQKKDFVTSNPCEYLDDFSCPPLFFSVIGVNATTERQGTCVDNTESICRTIDQTYFKVTHEVYQSSTKFHIDL</sequence>
<keyword evidence="2" id="KW-1185">Reference proteome</keyword>
<gene>
    <name evidence="1" type="ORF">HNY73_020750</name>
</gene>
<dbReference type="Proteomes" id="UP000807504">
    <property type="component" value="Unassembled WGS sequence"/>
</dbReference>
<dbReference type="EMBL" id="JABXBU010002230">
    <property type="protein sequence ID" value="KAF8767864.1"/>
    <property type="molecule type" value="Genomic_DNA"/>
</dbReference>
<reference evidence="1" key="1">
    <citation type="journal article" date="2020" name="bioRxiv">
        <title>Chromosome-level reference genome of the European wasp spider Argiope bruennichi: a resource for studies on range expansion and evolutionary adaptation.</title>
        <authorList>
            <person name="Sheffer M.M."/>
            <person name="Hoppe A."/>
            <person name="Krehenwinkel H."/>
            <person name="Uhl G."/>
            <person name="Kuss A.W."/>
            <person name="Jensen L."/>
            <person name="Jensen C."/>
            <person name="Gillespie R.G."/>
            <person name="Hoff K.J."/>
            <person name="Prost S."/>
        </authorList>
    </citation>
    <scope>NUCLEOTIDE SEQUENCE</scope>
</reference>
<name>A0A8T0E8Q3_ARGBR</name>
<evidence type="ECO:0000313" key="2">
    <source>
        <dbReference type="Proteomes" id="UP000807504"/>
    </source>
</evidence>
<evidence type="ECO:0000313" key="1">
    <source>
        <dbReference type="EMBL" id="KAF8767864.1"/>
    </source>
</evidence>
<protein>
    <submittedName>
        <fullName evidence="1">Uncharacterized protein</fullName>
    </submittedName>
</protein>
<accession>A0A8T0E8Q3</accession>
<comment type="caution">
    <text evidence="1">The sequence shown here is derived from an EMBL/GenBank/DDBJ whole genome shotgun (WGS) entry which is preliminary data.</text>
</comment>
<reference evidence="1" key="2">
    <citation type="submission" date="2020-06" db="EMBL/GenBank/DDBJ databases">
        <authorList>
            <person name="Sheffer M."/>
        </authorList>
    </citation>
    <scope>NUCLEOTIDE SEQUENCE</scope>
</reference>
<organism evidence="1 2">
    <name type="scientific">Argiope bruennichi</name>
    <name type="common">Wasp spider</name>
    <name type="synonym">Aranea bruennichi</name>
    <dbReference type="NCBI Taxonomy" id="94029"/>
    <lineage>
        <taxon>Eukaryota</taxon>
        <taxon>Metazoa</taxon>
        <taxon>Ecdysozoa</taxon>
        <taxon>Arthropoda</taxon>
        <taxon>Chelicerata</taxon>
        <taxon>Arachnida</taxon>
        <taxon>Araneae</taxon>
        <taxon>Araneomorphae</taxon>
        <taxon>Entelegynae</taxon>
        <taxon>Araneoidea</taxon>
        <taxon>Araneidae</taxon>
        <taxon>Argiope</taxon>
    </lineage>
</organism>
<proteinExistence type="predicted"/>